<dbReference type="SUPFAM" id="SSF50692">
    <property type="entry name" value="ADC-like"/>
    <property type="match status" value="1"/>
</dbReference>
<dbReference type="InterPro" id="IPR050612">
    <property type="entry name" value="Prok_Mopterin_Oxidored"/>
</dbReference>
<evidence type="ECO:0000313" key="12">
    <source>
        <dbReference type="Proteomes" id="UP000182975"/>
    </source>
</evidence>
<evidence type="ECO:0000256" key="4">
    <source>
        <dbReference type="ARBA" id="ARBA00022723"/>
    </source>
</evidence>
<keyword evidence="6" id="KW-0560">Oxidoreductase</keyword>
<dbReference type="AlphaFoldDB" id="A0A172RZ72"/>
<dbReference type="EMBL" id="FOEC01000005">
    <property type="protein sequence ID" value="SEO75036.1"/>
    <property type="molecule type" value="Genomic_DNA"/>
</dbReference>
<dbReference type="KEGG" id="ddt:AAY81_07640"/>
<dbReference type="Gene3D" id="2.40.40.20">
    <property type="match status" value="1"/>
</dbReference>
<dbReference type="PROSITE" id="PS51318">
    <property type="entry name" value="TAT"/>
    <property type="match status" value="1"/>
</dbReference>
<dbReference type="Gene3D" id="2.20.25.90">
    <property type="entry name" value="ADC-like domains"/>
    <property type="match status" value="1"/>
</dbReference>
<feature type="domain" description="4Fe-4S Mo/W bis-MGD-type" evidence="10">
    <location>
        <begin position="46"/>
        <end position="102"/>
    </location>
</feature>
<dbReference type="GO" id="GO:0043546">
    <property type="term" value="F:molybdopterin cofactor binding"/>
    <property type="evidence" value="ECO:0007669"/>
    <property type="project" value="InterPro"/>
</dbReference>
<dbReference type="PANTHER" id="PTHR43742:SF9">
    <property type="entry name" value="TETRATHIONATE REDUCTASE SUBUNIT A"/>
    <property type="match status" value="1"/>
</dbReference>
<keyword evidence="5" id="KW-0732">Signal</keyword>
<dbReference type="InterPro" id="IPR006963">
    <property type="entry name" value="Mopterin_OxRdtase_4Fe-4S_dom"/>
</dbReference>
<evidence type="ECO:0000256" key="9">
    <source>
        <dbReference type="SAM" id="MobiDB-lite"/>
    </source>
</evidence>
<dbReference type="GO" id="GO:0051539">
    <property type="term" value="F:4 iron, 4 sulfur cluster binding"/>
    <property type="evidence" value="ECO:0007669"/>
    <property type="project" value="UniProtKB-KW"/>
</dbReference>
<dbReference type="InterPro" id="IPR006657">
    <property type="entry name" value="MoPterin_dinucl-bd_dom"/>
</dbReference>
<dbReference type="PANTHER" id="PTHR43742">
    <property type="entry name" value="TRIMETHYLAMINE-N-OXIDE REDUCTASE"/>
    <property type="match status" value="1"/>
</dbReference>
<comment type="similarity">
    <text evidence="1">Belongs to the prokaryotic molybdopterin-containing oxidoreductase family.</text>
</comment>
<dbReference type="SUPFAM" id="SSF53706">
    <property type="entry name" value="Formate dehydrogenase/DMSO reductase, domains 1-3"/>
    <property type="match status" value="1"/>
</dbReference>
<evidence type="ECO:0000256" key="3">
    <source>
        <dbReference type="ARBA" id="ARBA00022505"/>
    </source>
</evidence>
<dbReference type="Pfam" id="PF00384">
    <property type="entry name" value="Molybdopterin"/>
    <property type="match status" value="1"/>
</dbReference>
<protein>
    <submittedName>
        <fullName evidence="11">Tat (Twin-arginine translocation) pathway signal sequence</fullName>
    </submittedName>
</protein>
<sequence length="931" mass="104805">MEKLNMSRRSFVKTAAVAGAVCAVAGQSDTNFVEAAHADTSSSGEEKVVHTACRACISNCAVKVTVRDGRVVRIVGDEIDPMSEGRICAKGAAGIQALYNPNRLKYPMKRVGERGTNNWERITWEEALDTIADKLMDLYEQDPMTLIVSGGGGGNPQFYSQMRFLQAFDGGNFFEPGCAQCYLPRNHAQPVMNGQTDNSIADSNAYEIYYSGNQYGDNMCKCLVLWGTDPSQSCPASGGRALCNLRENGTKTVVIDPRFTPDASKADIWLPIRPGTDVALELAWIKYILDNKLYDEEFCMKWTNLPFLINPETKYTYKASELGFEVDEAEDKYTFVVWDKTQNAPRPAPFPWDETLDAQMDGEFEYNGVTGIKTGFRALKECCEEWTLAKAAEVCWLDEDKIEEAIKLYVENSPNAGISLGVATDQYEQSAQAAMGTTIIDIIMSNVDNPGNLTQQRPAQNPGTYLVPAYDKYGYNEMGPTYETELRRLGYIEHKGLGFWKASHIGTIRTALETGEPYLPRVWIDRSGNKPAMLGGARHFLEAAKKFELIVHMYMYPTAMSVEMADIILPAAEWLETSYACDRCNVFLIRQRVVQLFECVDETLMWSWLTKKLADKGHPKCLRSFTGDFSNVEKLSKNWLTYEEYEEFLASVISRSFTKKYPEGLTWEQCKELMPMEITEEEAWVQNSYGYYKQISPTTGKPYGFSRTTSLRCEPYAEGMIRLGRTGNSAGKDSMGFSFPAASVDYPPLPYYREPHESPVVGDDGYDAQYPYTLTEGRVPMYHHGTLRNVPYLREIYPVPLTWINPKTAAEVGVETGDWIKLTSRRDSTHGKVLVTEGIAPGVLYQERFWNPELLDSDDPSQAWKAMNINLLTKHDEPYNDEYGTYTLRGFQVNIEKSTKPEGVWEDPEEFEPWMPVPSDNTGGGDAVYDA</sequence>
<evidence type="ECO:0000256" key="7">
    <source>
        <dbReference type="ARBA" id="ARBA00023004"/>
    </source>
</evidence>
<dbReference type="NCBIfam" id="TIGR01409">
    <property type="entry name" value="TAT_signal_seq"/>
    <property type="match status" value="1"/>
</dbReference>
<evidence type="ECO:0000256" key="8">
    <source>
        <dbReference type="ARBA" id="ARBA00023014"/>
    </source>
</evidence>
<keyword evidence="7" id="KW-0408">Iron</keyword>
<keyword evidence="8" id="KW-0411">Iron-sulfur</keyword>
<evidence type="ECO:0000256" key="5">
    <source>
        <dbReference type="ARBA" id="ARBA00022729"/>
    </source>
</evidence>
<evidence type="ECO:0000256" key="6">
    <source>
        <dbReference type="ARBA" id="ARBA00023002"/>
    </source>
</evidence>
<dbReference type="PATRIC" id="fig|79604.3.peg.1540"/>
<feature type="region of interest" description="Disordered" evidence="9">
    <location>
        <begin position="902"/>
        <end position="931"/>
    </location>
</feature>
<reference evidence="12" key="1">
    <citation type="submission" date="2016-10" db="EMBL/GenBank/DDBJ databases">
        <authorList>
            <person name="Varghese N."/>
        </authorList>
    </citation>
    <scope>NUCLEOTIDE SEQUENCE [LARGE SCALE GENOMIC DNA]</scope>
    <source>
        <strain evidence="12">DSM 21843</strain>
    </source>
</reference>
<dbReference type="RefSeq" id="WP_066663479.1">
    <property type="nucleotide sequence ID" value="NZ_CP011402.1"/>
</dbReference>
<evidence type="ECO:0000259" key="10">
    <source>
        <dbReference type="PROSITE" id="PS51669"/>
    </source>
</evidence>
<dbReference type="OrthoDB" id="3169095at2"/>
<evidence type="ECO:0000313" key="11">
    <source>
        <dbReference type="EMBL" id="SEO75036.1"/>
    </source>
</evidence>
<dbReference type="GO" id="GO:0016491">
    <property type="term" value="F:oxidoreductase activity"/>
    <property type="evidence" value="ECO:0007669"/>
    <property type="project" value="UniProtKB-KW"/>
</dbReference>
<dbReference type="Proteomes" id="UP000182975">
    <property type="component" value="Unassembled WGS sequence"/>
</dbReference>
<keyword evidence="3" id="KW-0500">Molybdenum</keyword>
<accession>A0A172RZ72</accession>
<dbReference type="InterPro" id="IPR006656">
    <property type="entry name" value="Mopterin_OxRdtase"/>
</dbReference>
<dbReference type="Gene3D" id="3.40.228.10">
    <property type="entry name" value="Dimethylsulfoxide Reductase, domain 2"/>
    <property type="match status" value="2"/>
</dbReference>
<dbReference type="SMART" id="SM00926">
    <property type="entry name" value="Molybdop_Fe4S4"/>
    <property type="match status" value="1"/>
</dbReference>
<keyword evidence="4" id="KW-0479">Metal-binding</keyword>
<organism evidence="11 12">
    <name type="scientific">Denitrobacterium detoxificans</name>
    <dbReference type="NCBI Taxonomy" id="79604"/>
    <lineage>
        <taxon>Bacteria</taxon>
        <taxon>Bacillati</taxon>
        <taxon>Actinomycetota</taxon>
        <taxon>Coriobacteriia</taxon>
        <taxon>Eggerthellales</taxon>
        <taxon>Eggerthellaceae</taxon>
        <taxon>Denitrobacterium</taxon>
    </lineage>
</organism>
<gene>
    <name evidence="11" type="ORF">SAMN02910314_01093</name>
</gene>
<dbReference type="Gene3D" id="3.40.50.740">
    <property type="match status" value="2"/>
</dbReference>
<dbReference type="STRING" id="79604.AAY81_07640"/>
<feature type="compositionally biased region" description="Gly residues" evidence="9">
    <location>
        <begin position="922"/>
        <end position="931"/>
    </location>
</feature>
<dbReference type="PROSITE" id="PS51669">
    <property type="entry name" value="4FE4S_MOW_BIS_MGD"/>
    <property type="match status" value="1"/>
</dbReference>
<proteinExistence type="inferred from homology"/>
<keyword evidence="12" id="KW-1185">Reference proteome</keyword>
<dbReference type="InterPro" id="IPR019546">
    <property type="entry name" value="TAT_signal_bac_arc"/>
</dbReference>
<dbReference type="Pfam" id="PF04879">
    <property type="entry name" value="Molybdop_Fe4S4"/>
    <property type="match status" value="1"/>
</dbReference>
<evidence type="ECO:0000256" key="2">
    <source>
        <dbReference type="ARBA" id="ARBA00022485"/>
    </source>
</evidence>
<dbReference type="Pfam" id="PF01568">
    <property type="entry name" value="Molydop_binding"/>
    <property type="match status" value="1"/>
</dbReference>
<evidence type="ECO:0000256" key="1">
    <source>
        <dbReference type="ARBA" id="ARBA00010312"/>
    </source>
</evidence>
<keyword evidence="2" id="KW-0004">4Fe-4S</keyword>
<dbReference type="InterPro" id="IPR009010">
    <property type="entry name" value="Asp_de-COase-like_dom_sf"/>
</dbReference>
<dbReference type="InterPro" id="IPR006311">
    <property type="entry name" value="TAT_signal"/>
</dbReference>
<name>A0A172RZ72_9ACTN</name>
<dbReference type="GO" id="GO:0046872">
    <property type="term" value="F:metal ion binding"/>
    <property type="evidence" value="ECO:0007669"/>
    <property type="project" value="UniProtKB-KW"/>
</dbReference>